<dbReference type="OrthoDB" id="5136176at2759"/>
<organism evidence="2 3">
    <name type="scientific">Monilinia vaccinii-corymbosi</name>
    <dbReference type="NCBI Taxonomy" id="61207"/>
    <lineage>
        <taxon>Eukaryota</taxon>
        <taxon>Fungi</taxon>
        <taxon>Dikarya</taxon>
        <taxon>Ascomycota</taxon>
        <taxon>Pezizomycotina</taxon>
        <taxon>Leotiomycetes</taxon>
        <taxon>Helotiales</taxon>
        <taxon>Sclerotiniaceae</taxon>
        <taxon>Monilinia</taxon>
    </lineage>
</organism>
<evidence type="ECO:0000313" key="3">
    <source>
        <dbReference type="Proteomes" id="UP000672032"/>
    </source>
</evidence>
<dbReference type="EMBL" id="CP063405">
    <property type="protein sequence ID" value="QSZ28612.1"/>
    <property type="molecule type" value="Genomic_DNA"/>
</dbReference>
<feature type="domain" description="Integrase zinc-binding" evidence="1">
    <location>
        <begin position="76"/>
        <end position="129"/>
    </location>
</feature>
<dbReference type="Proteomes" id="UP000672032">
    <property type="component" value="Chromosome 1"/>
</dbReference>
<reference evidence="2" key="1">
    <citation type="submission" date="2020-10" db="EMBL/GenBank/DDBJ databases">
        <title>Genome Sequence of Monilinia vaccinii-corymbosi Sheds Light on Mummy Berry Disease Infection of Blueberry and Mating Type.</title>
        <authorList>
            <person name="Yow A.G."/>
            <person name="Zhang Y."/>
            <person name="Bansal K."/>
            <person name="Eacker S.M."/>
            <person name="Sullivan S."/>
            <person name="Liachko I."/>
            <person name="Cubeta M.A."/>
            <person name="Rollins J.A."/>
            <person name="Ashrafi H."/>
        </authorList>
    </citation>
    <scope>NUCLEOTIDE SEQUENCE</scope>
    <source>
        <strain evidence="2">RL-1</strain>
    </source>
</reference>
<dbReference type="Gene3D" id="1.10.340.70">
    <property type="match status" value="1"/>
</dbReference>
<accession>A0A8A3NW27</accession>
<dbReference type="PANTHER" id="PTHR37984">
    <property type="entry name" value="PROTEIN CBG26694"/>
    <property type="match status" value="1"/>
</dbReference>
<keyword evidence="3" id="KW-1185">Reference proteome</keyword>
<dbReference type="Pfam" id="PF17921">
    <property type="entry name" value="Integrase_H2C2"/>
    <property type="match status" value="1"/>
</dbReference>
<dbReference type="PANTHER" id="PTHR37984:SF5">
    <property type="entry name" value="PROTEIN NYNRIN-LIKE"/>
    <property type="match status" value="1"/>
</dbReference>
<evidence type="ECO:0000313" key="2">
    <source>
        <dbReference type="EMBL" id="QSZ28612.1"/>
    </source>
</evidence>
<proteinExistence type="predicted"/>
<gene>
    <name evidence="2" type="ORF">DSL72_003111</name>
</gene>
<dbReference type="InterPro" id="IPR050951">
    <property type="entry name" value="Retrovirus_Pol_polyprotein"/>
</dbReference>
<dbReference type="InterPro" id="IPR041588">
    <property type="entry name" value="Integrase_H2C2"/>
</dbReference>
<sequence>MQNALRKKIDDHTIATLDLVLVIPYFNIVNRILKANRTFDSLQALRIEAIKGYKHFALQDSLLLYDNCLVMPNSENFRIYLIREIHDSVSTAYPGIRKTYFLLSKQYYWPSMPTTIAQYICNCYACKRSSMPRDRTPGLLHPLPVPEQA</sequence>
<dbReference type="AlphaFoldDB" id="A0A8A3NW27"/>
<evidence type="ECO:0000259" key="1">
    <source>
        <dbReference type="Pfam" id="PF17921"/>
    </source>
</evidence>
<name>A0A8A3NW27_9HELO</name>
<protein>
    <recommendedName>
        <fullName evidence="1">Integrase zinc-binding domain-containing protein</fullName>
    </recommendedName>
</protein>